<gene>
    <name evidence="2" type="ORF">H5V45_20700</name>
</gene>
<dbReference type="InterPro" id="IPR050248">
    <property type="entry name" value="Polysacc_deacetylase_ArnD"/>
</dbReference>
<dbReference type="SUPFAM" id="SSF88713">
    <property type="entry name" value="Glycoside hydrolase/deacetylase"/>
    <property type="match status" value="1"/>
</dbReference>
<keyword evidence="3" id="KW-1185">Reference proteome</keyword>
<dbReference type="Gene3D" id="3.20.20.370">
    <property type="entry name" value="Glycoside hydrolase/deacetylase"/>
    <property type="match status" value="1"/>
</dbReference>
<dbReference type="PROSITE" id="PS51677">
    <property type="entry name" value="NODB"/>
    <property type="match status" value="1"/>
</dbReference>
<dbReference type="RefSeq" id="WP_185254974.1">
    <property type="nucleotide sequence ID" value="NZ_JACKXE010000002.1"/>
</dbReference>
<organism evidence="2 3">
    <name type="scientific">Nocardioides luti</name>
    <dbReference type="NCBI Taxonomy" id="2761101"/>
    <lineage>
        <taxon>Bacteria</taxon>
        <taxon>Bacillati</taxon>
        <taxon>Actinomycetota</taxon>
        <taxon>Actinomycetes</taxon>
        <taxon>Propionibacteriales</taxon>
        <taxon>Nocardioidaceae</taxon>
        <taxon>Nocardioides</taxon>
    </lineage>
</organism>
<protein>
    <submittedName>
        <fullName evidence="2">Polysaccharide deacetylase family protein</fullName>
    </submittedName>
</protein>
<dbReference type="EMBL" id="JACKXE010000002">
    <property type="protein sequence ID" value="MBB6629749.1"/>
    <property type="molecule type" value="Genomic_DNA"/>
</dbReference>
<evidence type="ECO:0000313" key="3">
    <source>
        <dbReference type="Proteomes" id="UP000523955"/>
    </source>
</evidence>
<reference evidence="2 3" key="1">
    <citation type="submission" date="2020-08" db="EMBL/GenBank/DDBJ databases">
        <authorList>
            <person name="Seo M.-J."/>
        </authorList>
    </citation>
    <scope>NUCLEOTIDE SEQUENCE [LARGE SCALE GENOMIC DNA]</scope>
    <source>
        <strain evidence="2 3">KIGAM211</strain>
    </source>
</reference>
<dbReference type="CDD" id="cd10959">
    <property type="entry name" value="CE4_NodB_like_3"/>
    <property type="match status" value="1"/>
</dbReference>
<comment type="caution">
    <text evidence="2">The sequence shown here is derived from an EMBL/GenBank/DDBJ whole genome shotgun (WGS) entry which is preliminary data.</text>
</comment>
<dbReference type="InterPro" id="IPR011330">
    <property type="entry name" value="Glyco_hydro/deAcase_b/a-brl"/>
</dbReference>
<dbReference type="InterPro" id="IPR002509">
    <property type="entry name" value="NODB_dom"/>
</dbReference>
<dbReference type="PANTHER" id="PTHR10587">
    <property type="entry name" value="GLYCOSYL TRANSFERASE-RELATED"/>
    <property type="match status" value="1"/>
</dbReference>
<dbReference type="GO" id="GO:0016810">
    <property type="term" value="F:hydrolase activity, acting on carbon-nitrogen (but not peptide) bonds"/>
    <property type="evidence" value="ECO:0007669"/>
    <property type="project" value="InterPro"/>
</dbReference>
<dbReference type="AlphaFoldDB" id="A0A7X0RMD7"/>
<dbReference type="Proteomes" id="UP000523955">
    <property type="component" value="Unassembled WGS sequence"/>
</dbReference>
<feature type="domain" description="NodB homology" evidence="1">
    <location>
        <begin position="44"/>
        <end position="230"/>
    </location>
</feature>
<evidence type="ECO:0000259" key="1">
    <source>
        <dbReference type="PROSITE" id="PS51677"/>
    </source>
</evidence>
<dbReference type="GO" id="GO:0005975">
    <property type="term" value="P:carbohydrate metabolic process"/>
    <property type="evidence" value="ECO:0007669"/>
    <property type="project" value="InterPro"/>
</dbReference>
<sequence>MSATRTVAVLGAAAGVLHLAPATTALGPVRRLGLDRLSGVGSKERVAITFDDGPDPASTPAFLDVLADLDVRATFFLLGRMLTRAPWMGLALVEAGHEIGVHGWDHRPLALRGPGATYPDLARTCREIERRCRVTPTFYRPPYGVLTWSGLAAARRLSLSPVLWTAWGADWRRSASPASIRATVGRRLQPGGTVLLHDSDCTSSPGSWRATLEALPGIVADIRGAGLTPGPLGAHGLGGAR</sequence>
<proteinExistence type="predicted"/>
<accession>A0A7X0RMD7</accession>
<name>A0A7X0RMD7_9ACTN</name>
<dbReference type="PANTHER" id="PTHR10587:SF137">
    <property type="entry name" value="4-DEOXY-4-FORMAMIDO-L-ARABINOSE-PHOSPHOUNDECAPRENOL DEFORMYLASE ARND-RELATED"/>
    <property type="match status" value="1"/>
</dbReference>
<evidence type="ECO:0000313" key="2">
    <source>
        <dbReference type="EMBL" id="MBB6629749.1"/>
    </source>
</evidence>
<dbReference type="Pfam" id="PF01522">
    <property type="entry name" value="Polysacc_deac_1"/>
    <property type="match status" value="1"/>
</dbReference>